<proteinExistence type="predicted"/>
<accession>A0A1E3SUV1</accession>
<reference evidence="2" key="1">
    <citation type="submission" date="2016-09" db="EMBL/GenBank/DDBJ databases">
        <authorList>
            <person name="Greninger A.L."/>
            <person name="Jerome K.R."/>
            <person name="Mcnair B."/>
            <person name="Wallis C."/>
            <person name="Fang F."/>
        </authorList>
    </citation>
    <scope>NUCLEOTIDE SEQUENCE [LARGE SCALE GENOMIC DNA]</scope>
    <source>
        <strain evidence="2">BC1_M4</strain>
    </source>
</reference>
<gene>
    <name evidence="1" type="ORF">BHQ21_13190</name>
</gene>
<evidence type="ECO:0000313" key="2">
    <source>
        <dbReference type="Proteomes" id="UP000094224"/>
    </source>
</evidence>
<evidence type="ECO:0000313" key="1">
    <source>
        <dbReference type="EMBL" id="ODR05927.1"/>
    </source>
</evidence>
<dbReference type="AlphaFoldDB" id="A0A1E3SUV1"/>
<dbReference type="EMBL" id="MIHC01000020">
    <property type="protein sequence ID" value="ODR05927.1"/>
    <property type="molecule type" value="Genomic_DNA"/>
</dbReference>
<organism evidence="1 2">
    <name type="scientific">Mycobacterium sherrisii</name>
    <dbReference type="NCBI Taxonomy" id="243061"/>
    <lineage>
        <taxon>Bacteria</taxon>
        <taxon>Bacillati</taxon>
        <taxon>Actinomycetota</taxon>
        <taxon>Actinomycetes</taxon>
        <taxon>Mycobacteriales</taxon>
        <taxon>Mycobacteriaceae</taxon>
        <taxon>Mycobacterium</taxon>
        <taxon>Mycobacterium simiae complex</taxon>
    </lineage>
</organism>
<name>A0A1E3SUV1_9MYCO</name>
<protein>
    <submittedName>
        <fullName evidence="1">Uncharacterized protein</fullName>
    </submittedName>
</protein>
<keyword evidence="2" id="KW-1185">Reference proteome</keyword>
<comment type="caution">
    <text evidence="1">The sequence shown here is derived from an EMBL/GenBank/DDBJ whole genome shotgun (WGS) entry which is preliminary data.</text>
</comment>
<dbReference type="Proteomes" id="UP000094224">
    <property type="component" value="Unassembled WGS sequence"/>
</dbReference>
<sequence>MEVVFSSFLDAGKYVIMQLGDSIRTCSNVRLKSLFLNWEARGLSPGIKVQAASEKDIGLFIDVRDDKEYAEKHLKRYSLVDSPGSYGIALDYEQPRMEILALSFDELTAALLDGMPETITSKVHPR</sequence>